<dbReference type="InterPro" id="IPR002539">
    <property type="entry name" value="MaoC-like_dom"/>
</dbReference>
<name>A0A2T2X917_9FIRM</name>
<organism evidence="2 3">
    <name type="scientific">Sulfobacillus benefaciens</name>
    <dbReference type="NCBI Taxonomy" id="453960"/>
    <lineage>
        <taxon>Bacteria</taxon>
        <taxon>Bacillati</taxon>
        <taxon>Bacillota</taxon>
        <taxon>Clostridia</taxon>
        <taxon>Eubacteriales</taxon>
        <taxon>Clostridiales Family XVII. Incertae Sedis</taxon>
        <taxon>Sulfobacillus</taxon>
    </lineage>
</organism>
<dbReference type="Proteomes" id="UP000242699">
    <property type="component" value="Unassembled WGS sequence"/>
</dbReference>
<reference evidence="2 3" key="1">
    <citation type="journal article" date="2014" name="BMC Genomics">
        <title>Comparison of environmental and isolate Sulfobacillus genomes reveals diverse carbon, sulfur, nitrogen, and hydrogen metabolisms.</title>
        <authorList>
            <person name="Justice N.B."/>
            <person name="Norman A."/>
            <person name="Brown C.T."/>
            <person name="Singh A."/>
            <person name="Thomas B.C."/>
            <person name="Banfield J.F."/>
        </authorList>
    </citation>
    <scope>NUCLEOTIDE SEQUENCE [LARGE SCALE GENOMIC DNA]</scope>
    <source>
        <strain evidence="2">AMDSBA1</strain>
    </source>
</reference>
<dbReference type="Gene3D" id="3.10.129.10">
    <property type="entry name" value="Hotdog Thioesterase"/>
    <property type="match status" value="1"/>
</dbReference>
<dbReference type="Pfam" id="PF01575">
    <property type="entry name" value="MaoC_dehydratas"/>
    <property type="match status" value="1"/>
</dbReference>
<comment type="caution">
    <text evidence="2">The sequence shown here is derived from an EMBL/GenBank/DDBJ whole genome shotgun (WGS) entry which is preliminary data.</text>
</comment>
<evidence type="ECO:0000313" key="3">
    <source>
        <dbReference type="Proteomes" id="UP000242699"/>
    </source>
</evidence>
<protein>
    <submittedName>
        <fullName evidence="2">Dehydratase</fullName>
    </submittedName>
</protein>
<evidence type="ECO:0000259" key="1">
    <source>
        <dbReference type="Pfam" id="PF01575"/>
    </source>
</evidence>
<accession>A0A2T2X917</accession>
<sequence>MWKPKDILGPETILITREQIVRYAGASGDYNPIHYDEEQARRFGLPGVIAHGMLNMGLAARFLETQSPPGARFQRYTVRFRQMVRPNQRLIISGIVKSVQNEGDIFHAAIDVVMQIENGDAVITGQAVMTVPIKTAKS</sequence>
<dbReference type="PANTHER" id="PTHR43841">
    <property type="entry name" value="3-HYDROXYACYL-THIOESTER DEHYDRATASE HTDX-RELATED"/>
    <property type="match status" value="1"/>
</dbReference>
<dbReference type="PANTHER" id="PTHR43841:SF3">
    <property type="entry name" value="(3R)-HYDROXYACYL-ACP DEHYDRATASE SUBUNIT HADB"/>
    <property type="match status" value="1"/>
</dbReference>
<dbReference type="AlphaFoldDB" id="A0A2T2X917"/>
<dbReference type="EMBL" id="PXYT01000005">
    <property type="protein sequence ID" value="PSR31003.1"/>
    <property type="molecule type" value="Genomic_DNA"/>
</dbReference>
<feature type="domain" description="MaoC-like" evidence="1">
    <location>
        <begin position="11"/>
        <end position="100"/>
    </location>
</feature>
<proteinExistence type="predicted"/>
<dbReference type="InterPro" id="IPR029069">
    <property type="entry name" value="HotDog_dom_sf"/>
</dbReference>
<dbReference type="SUPFAM" id="SSF54637">
    <property type="entry name" value="Thioesterase/thiol ester dehydrase-isomerase"/>
    <property type="match status" value="1"/>
</dbReference>
<evidence type="ECO:0000313" key="2">
    <source>
        <dbReference type="EMBL" id="PSR31003.1"/>
    </source>
</evidence>
<gene>
    <name evidence="2" type="ORF">C7B43_03905</name>
</gene>